<keyword evidence="1" id="KW-1133">Transmembrane helix</keyword>
<dbReference type="Proteomes" id="UP000629963">
    <property type="component" value="Unassembled WGS sequence"/>
</dbReference>
<dbReference type="EMBL" id="JACRUJ010000006">
    <property type="protein sequence ID" value="MBC5842777.1"/>
    <property type="molecule type" value="Genomic_DNA"/>
</dbReference>
<proteinExistence type="predicted"/>
<dbReference type="RefSeq" id="WP_187011272.1">
    <property type="nucleotide sequence ID" value="NZ_JACRUI010000006.1"/>
</dbReference>
<comment type="caution">
    <text evidence="2">The sequence shown here is derived from an EMBL/GenBank/DDBJ whole genome shotgun (WGS) entry which is preliminary data.</text>
</comment>
<evidence type="ECO:0000256" key="1">
    <source>
        <dbReference type="SAM" id="Phobius"/>
    </source>
</evidence>
<protein>
    <submittedName>
        <fullName evidence="2">Uncharacterized protein</fullName>
    </submittedName>
</protein>
<evidence type="ECO:0000313" key="2">
    <source>
        <dbReference type="EMBL" id="MBC5842777.1"/>
    </source>
</evidence>
<keyword evidence="1" id="KW-0472">Membrane</keyword>
<evidence type="ECO:0000313" key="3">
    <source>
        <dbReference type="Proteomes" id="UP000629963"/>
    </source>
</evidence>
<name>A0ABR7JBE9_9FLAO</name>
<gene>
    <name evidence="2" type="ORF">H8R23_15290</name>
</gene>
<feature type="transmembrane region" description="Helical" evidence="1">
    <location>
        <begin position="34"/>
        <end position="54"/>
    </location>
</feature>
<sequence length="58" mass="6762">MKTTITITRYFGLFIFLIGILLNLKMYFLDEPGTLVYLLLCFFGIILFGLSYLMKISK</sequence>
<accession>A0ABR7JBE9</accession>
<keyword evidence="3" id="KW-1185">Reference proteome</keyword>
<reference evidence="2 3" key="1">
    <citation type="submission" date="2020-08" db="EMBL/GenBank/DDBJ databases">
        <title>Description of novel Flavobacterium F-380 isolate.</title>
        <authorList>
            <person name="Saticioglu I.B."/>
            <person name="Duman M."/>
            <person name="Altun S."/>
        </authorList>
    </citation>
    <scope>NUCLEOTIDE SEQUENCE [LARGE SCALE GENOMIC DNA]</scope>
    <source>
        <strain evidence="2 3">F-380</strain>
    </source>
</reference>
<feature type="transmembrane region" description="Helical" evidence="1">
    <location>
        <begin position="7"/>
        <end position="28"/>
    </location>
</feature>
<organism evidence="2 3">
    <name type="scientific">Flavobacterium kayseriense</name>
    <dbReference type="NCBI Taxonomy" id="2764714"/>
    <lineage>
        <taxon>Bacteria</taxon>
        <taxon>Pseudomonadati</taxon>
        <taxon>Bacteroidota</taxon>
        <taxon>Flavobacteriia</taxon>
        <taxon>Flavobacteriales</taxon>
        <taxon>Flavobacteriaceae</taxon>
        <taxon>Flavobacterium</taxon>
    </lineage>
</organism>
<keyword evidence="1" id="KW-0812">Transmembrane</keyword>